<dbReference type="Pfam" id="PF14216">
    <property type="entry name" value="DUF4326"/>
    <property type="match status" value="1"/>
</dbReference>
<dbReference type="RefSeq" id="YP_009822359.1">
    <property type="nucleotide sequence ID" value="NC_048185.1"/>
</dbReference>
<keyword evidence="3" id="KW-1185">Reference proteome</keyword>
<reference evidence="2 3" key="1">
    <citation type="submission" date="2019-04" db="EMBL/GenBank/DDBJ databases">
        <authorList>
            <person name="Adelsberg A.K."/>
            <person name="Kohli N."/>
            <person name="Marar C.I."/>
            <person name="Roccamo R.A."/>
            <person name="Shoush J.M."/>
            <person name="Butela K.A."/>
            <person name="Garlena R.A."/>
            <person name="Russell D.A."/>
            <person name="Pope W.H."/>
            <person name="Jacobs-Sera D."/>
            <person name="Hatfull G.F."/>
        </authorList>
    </citation>
    <scope>NUCLEOTIDE SEQUENCE [LARGE SCALE GENOMIC DNA]</scope>
</reference>
<evidence type="ECO:0000313" key="3">
    <source>
        <dbReference type="Proteomes" id="UP000298794"/>
    </source>
</evidence>
<dbReference type="GeneID" id="55013855"/>
<protein>
    <recommendedName>
        <fullName evidence="1">DUF4326 domain-containing protein</fullName>
    </recommendedName>
</protein>
<name>A0A4D6TAH7_9CAUD</name>
<organism evidence="2 3">
    <name type="scientific">Gordonia phage Fairfaxidum</name>
    <dbReference type="NCBI Taxonomy" id="2572526"/>
    <lineage>
        <taxon>Viruses</taxon>
        <taxon>Duplodnaviria</taxon>
        <taxon>Heunggongvirae</taxon>
        <taxon>Uroviricota</taxon>
        <taxon>Caudoviricetes</taxon>
        <taxon>Fairfaxidumvirus</taxon>
        <taxon>Fairfaxidumvirus fairfaxidum</taxon>
    </lineage>
</organism>
<dbReference type="InterPro" id="IPR025475">
    <property type="entry name" value="DUF4326"/>
</dbReference>
<dbReference type="Proteomes" id="UP000298794">
    <property type="component" value="Segment"/>
</dbReference>
<accession>A0A4D6TAH7</accession>
<feature type="domain" description="DUF4326" evidence="1">
    <location>
        <begin position="9"/>
        <end position="105"/>
    </location>
</feature>
<dbReference type="KEGG" id="vg:55013855"/>
<gene>
    <name evidence="2" type="primary">71</name>
    <name evidence="2" type="ORF">SEA_FAIRFAXIDUM_71</name>
</gene>
<proteinExistence type="predicted"/>
<sequence length="114" mass="12843">MPQRIQRRRTKDWRMPEGAIYVGRPTKWGNPFSVSEIAEHYPSLSADLCHSMAVNEFRYDLRARQVLTGGEPAYPSDEEIRAELAGHDLACWCSLDEPCHADVLLDLANSGDAL</sequence>
<evidence type="ECO:0000313" key="2">
    <source>
        <dbReference type="EMBL" id="QCG77654.1"/>
    </source>
</evidence>
<evidence type="ECO:0000259" key="1">
    <source>
        <dbReference type="Pfam" id="PF14216"/>
    </source>
</evidence>
<dbReference type="EMBL" id="MK814757">
    <property type="protein sequence ID" value="QCG77654.1"/>
    <property type="molecule type" value="Genomic_DNA"/>
</dbReference>